<evidence type="ECO:0000256" key="2">
    <source>
        <dbReference type="ARBA" id="ARBA00008974"/>
    </source>
</evidence>
<feature type="transmembrane region" description="Helical" evidence="7">
    <location>
        <begin position="510"/>
        <end position="530"/>
    </location>
</feature>
<sequence>MAVKARLRRWAGKLAVEAEPGLTSSQRMLTNHDLKPVERERRQWGPWNFVGFWIADSLNINTWMISSSMIVGGLSWWQAWLCVWIGYAFAACFIVLTGRIGAVYHVGFPVVSRASFGIWGSLWPVLNRAAMGASCPPSASASPVCFSASPVRLCVSRSPTFAACVWYGVQAYIGGHCVYIMIRSIWPSWDRTEMPGPFPPGVSSTPDYVSFVIFWLCSLPAIWFPVHKIRHLFTVKAFFVPPAGVAFLVWVVVRAGGVGPIVQQGNTIHGSDLAWEFVKGVMSSIANFSTLIINDCDFSRFARKPRDALWSQLVAIPVSFAVTSFIGIIVSSSSTILFGETIWDPLNLLDMLLDGASSGQRFGVFVIAFAFALAQLGTNIAANSVSAGSDMTALLPRYINIRRGGYICALVGLAMCPYNLLTSANSFTTYLSAYSVFLSSIAGVMVADYYAIRKGFLLVRKLYDGRRTGPYFYTWGVHWRAYAAYVAGILINVVGFAGAVGAEVPAAATYIYNVNFFGGFLVSSLMYWGLCKIFPVPATSDRWMEVGEDSDVVHVAYDGQGDQDDDDDELRVAVPESKDAKHAGQDAACGGIRAATVTGTGVGGMDARVRRNGLRTRCRLLRRIDDYDDDDDDDDDDDGAMVRDAKGVACGVWARLRCDEGCSSGRTGTLENQPPQVQLEIVYFLAGRYLADGSFLEIDTILAEVQLQLFNRGTQVLERRIDAFGLVRIEQVADTIQVWSVDAIVAGESSQQKRRHGEEVVHRGDFGSAVVLSWRRRISRLRLGSGTRADSAGPRTRCDEAQVPSSRRGRRRLFIPGSGVEADLAADAPTAQPSTRESWREPNHGCCIEAKAPQRFLDSRASGSRGAAGWDGARSEMQAAQPRCYVRMRRGRCGGESFDESTTSTRHGIHHDTNPFLAMQLHACANSCGAPYNLAPLRFSAYLMHCPAHMAPTATPPSTYARKDAVAVQPVQSLEKSDDSISLAPPPHGESTLLPAHQLTSTALAPALCVLTTEAAAATAQAAVIAGAIMAVQAIVSTRPARTTSASVNFRTAAGRACPAMFLMAPEEAA</sequence>
<dbReference type="Pfam" id="PF02133">
    <property type="entry name" value="Transp_cyt_pur"/>
    <property type="match status" value="2"/>
</dbReference>
<dbReference type="InterPro" id="IPR001248">
    <property type="entry name" value="Pur-cyt_permease"/>
</dbReference>
<dbReference type="InterPro" id="IPR045225">
    <property type="entry name" value="Uracil/uridine/allantoin_perm"/>
</dbReference>
<dbReference type="Proteomes" id="UP000076580">
    <property type="component" value="Chromosome 01"/>
</dbReference>
<evidence type="ECO:0000256" key="1">
    <source>
        <dbReference type="ARBA" id="ARBA00004141"/>
    </source>
</evidence>
<name>A0A151GQ21_DRECN</name>
<dbReference type="RefSeq" id="XP_040658444.1">
    <property type="nucleotide sequence ID" value="XM_040797561.1"/>
</dbReference>
<feature type="transmembrane region" description="Helical" evidence="7">
    <location>
        <begin position="208"/>
        <end position="226"/>
    </location>
</feature>
<evidence type="ECO:0000256" key="5">
    <source>
        <dbReference type="ARBA" id="ARBA00023136"/>
    </source>
</evidence>
<evidence type="ECO:0000256" key="6">
    <source>
        <dbReference type="SAM" id="MobiDB-lite"/>
    </source>
</evidence>
<keyword evidence="4 7" id="KW-1133">Transmembrane helix</keyword>
<feature type="transmembrane region" description="Helical" evidence="7">
    <location>
        <begin position="362"/>
        <end position="382"/>
    </location>
</feature>
<comment type="similarity">
    <text evidence="2">Belongs to the purine-cytosine permease (2.A.39) family.</text>
</comment>
<feature type="transmembrane region" description="Helical" evidence="7">
    <location>
        <begin position="482"/>
        <end position="504"/>
    </location>
</feature>
<dbReference type="AlphaFoldDB" id="A0A151GQ21"/>
<comment type="caution">
    <text evidence="8">The sequence shown here is derived from an EMBL/GenBank/DDBJ whole genome shotgun (WGS) entry which is preliminary data.</text>
</comment>
<proteinExistence type="inferred from homology"/>
<evidence type="ECO:0000313" key="8">
    <source>
        <dbReference type="EMBL" id="KYK59092.1"/>
    </source>
</evidence>
<feature type="transmembrane region" description="Helical" evidence="7">
    <location>
        <begin position="433"/>
        <end position="452"/>
    </location>
</feature>
<feature type="transmembrane region" description="Helical" evidence="7">
    <location>
        <begin position="314"/>
        <end position="342"/>
    </location>
</feature>
<comment type="subcellular location">
    <subcellularLocation>
        <location evidence="1">Membrane</location>
        <topology evidence="1">Multi-pass membrane protein</topology>
    </subcellularLocation>
</comment>
<evidence type="ECO:0000313" key="9">
    <source>
        <dbReference type="Proteomes" id="UP000076580"/>
    </source>
</evidence>
<dbReference type="PANTHER" id="PTHR30618">
    <property type="entry name" value="NCS1 FAMILY PURINE/PYRIMIDINE TRANSPORTER"/>
    <property type="match status" value="1"/>
</dbReference>
<feature type="transmembrane region" description="Helical" evidence="7">
    <location>
        <begin position="49"/>
        <end position="71"/>
    </location>
</feature>
<dbReference type="GeneID" id="63712863"/>
<keyword evidence="9" id="KW-1185">Reference proteome</keyword>
<evidence type="ECO:0000256" key="4">
    <source>
        <dbReference type="ARBA" id="ARBA00022989"/>
    </source>
</evidence>
<dbReference type="EMBL" id="LAYC01000001">
    <property type="protein sequence ID" value="KYK59092.1"/>
    <property type="molecule type" value="Genomic_DNA"/>
</dbReference>
<protein>
    <submittedName>
        <fullName evidence="8">Uracil permease-like protein</fullName>
    </submittedName>
</protein>
<dbReference type="CDD" id="cd11482">
    <property type="entry name" value="SLC-NCS1sbd_NRT1-like"/>
    <property type="match status" value="1"/>
</dbReference>
<dbReference type="Gene3D" id="1.10.4160.10">
    <property type="entry name" value="Hydantoin permease"/>
    <property type="match status" value="2"/>
</dbReference>
<evidence type="ECO:0000256" key="3">
    <source>
        <dbReference type="ARBA" id="ARBA00022692"/>
    </source>
</evidence>
<organism evidence="8 9">
    <name type="scientific">Drechmeria coniospora</name>
    <name type="common">Nematophagous fungus</name>
    <name type="synonym">Meria coniospora</name>
    <dbReference type="NCBI Taxonomy" id="98403"/>
    <lineage>
        <taxon>Eukaryota</taxon>
        <taxon>Fungi</taxon>
        <taxon>Dikarya</taxon>
        <taxon>Ascomycota</taxon>
        <taxon>Pezizomycotina</taxon>
        <taxon>Sordariomycetes</taxon>
        <taxon>Hypocreomycetidae</taxon>
        <taxon>Hypocreales</taxon>
        <taxon>Ophiocordycipitaceae</taxon>
        <taxon>Drechmeria</taxon>
    </lineage>
</organism>
<accession>A0A151GQ21</accession>
<keyword evidence="3 7" id="KW-0812">Transmembrane</keyword>
<gene>
    <name evidence="8" type="ORF">DCS_00220</name>
</gene>
<feature type="transmembrane region" description="Helical" evidence="7">
    <location>
        <begin position="403"/>
        <end position="421"/>
    </location>
</feature>
<dbReference type="PANTHER" id="PTHR30618:SF2">
    <property type="entry name" value="ALLANTOIN PERMEASE-RELATED"/>
    <property type="match status" value="1"/>
</dbReference>
<feature type="region of interest" description="Disordered" evidence="6">
    <location>
        <begin position="785"/>
        <end position="808"/>
    </location>
</feature>
<evidence type="ECO:0000256" key="7">
    <source>
        <dbReference type="SAM" id="Phobius"/>
    </source>
</evidence>
<keyword evidence="5 7" id="KW-0472">Membrane</keyword>
<dbReference type="GO" id="GO:0015205">
    <property type="term" value="F:nucleobase transmembrane transporter activity"/>
    <property type="evidence" value="ECO:0007669"/>
    <property type="project" value="TreeGrafter"/>
</dbReference>
<dbReference type="InParanoid" id="A0A151GQ21"/>
<feature type="transmembrane region" description="Helical" evidence="7">
    <location>
        <begin position="77"/>
        <end position="96"/>
    </location>
</feature>
<reference evidence="8 9" key="1">
    <citation type="journal article" date="2016" name="Sci. Rep.">
        <title>Insights into Adaptations to a Near-Obligate Nematode Endoparasitic Lifestyle from the Finished Genome of Drechmeria coniospora.</title>
        <authorList>
            <person name="Zhang L."/>
            <person name="Zhou Z."/>
            <person name="Guo Q."/>
            <person name="Fokkens L."/>
            <person name="Miskei M."/>
            <person name="Pocsi I."/>
            <person name="Zhang W."/>
            <person name="Chen M."/>
            <person name="Wang L."/>
            <person name="Sun Y."/>
            <person name="Donzelli B.G."/>
            <person name="Gibson D.M."/>
            <person name="Nelson D.R."/>
            <person name="Luo J.G."/>
            <person name="Rep M."/>
            <person name="Liu H."/>
            <person name="Yang S."/>
            <person name="Wang J."/>
            <person name="Krasnoff S.B."/>
            <person name="Xu Y."/>
            <person name="Molnar I."/>
            <person name="Lin M."/>
        </authorList>
    </citation>
    <scope>NUCLEOTIDE SEQUENCE [LARGE SCALE GENOMIC DNA]</scope>
    <source>
        <strain evidence="8 9">ARSEF 6962</strain>
    </source>
</reference>
<dbReference type="GO" id="GO:0005886">
    <property type="term" value="C:plasma membrane"/>
    <property type="evidence" value="ECO:0007669"/>
    <property type="project" value="TreeGrafter"/>
</dbReference>
<feature type="transmembrane region" description="Helical" evidence="7">
    <location>
        <begin position="233"/>
        <end position="253"/>
    </location>
</feature>